<reference evidence="1" key="1">
    <citation type="submission" date="2021-02" db="EMBL/GenBank/DDBJ databases">
        <authorList>
            <person name="Nowell W R."/>
        </authorList>
    </citation>
    <scope>NUCLEOTIDE SEQUENCE</scope>
</reference>
<proteinExistence type="predicted"/>
<comment type="caution">
    <text evidence="1">The sequence shown here is derived from an EMBL/GenBank/DDBJ whole genome shotgun (WGS) entry which is preliminary data.</text>
</comment>
<gene>
    <name evidence="1" type="ORF">MBJ925_LOCUS31635</name>
</gene>
<dbReference type="EMBL" id="CAJNRE010017266">
    <property type="protein sequence ID" value="CAF2153016.1"/>
    <property type="molecule type" value="Genomic_DNA"/>
</dbReference>
<evidence type="ECO:0000313" key="1">
    <source>
        <dbReference type="EMBL" id="CAF2153016.1"/>
    </source>
</evidence>
<evidence type="ECO:0000313" key="2">
    <source>
        <dbReference type="Proteomes" id="UP000663824"/>
    </source>
</evidence>
<accession>A0A816Y0G2</accession>
<sequence length="296" mass="34078">MMSERVNNNGHNNDHLSGNEYEILEKESISNVQVGFISRFLSECLEAALSVHMFLQTNYSKSNQQQQIVGRRKYPRKGIDSNANKQSQYVQQDINLQPQQPPSSTSSGERQHQVINQASTNRKRISFNQLKYMVSSNLQCVFIEFTSNADRHCIPTALHESDLILKKLQSKDVLNNKFTLVGWSGKRLKLGVNNREDYVILVGSDRWSTKINGIDIVVAKPKYVPDSFAPLVRYVPRELEENFVSNEIQRTVASADRIKRIHYSYQRRTDDYQFDVKDYSEYNAVLQLSRIAIGHS</sequence>
<protein>
    <submittedName>
        <fullName evidence="1">Uncharacterized protein</fullName>
    </submittedName>
</protein>
<name>A0A816Y0G2_9BILA</name>
<dbReference type="AlphaFoldDB" id="A0A816Y0G2"/>
<dbReference type="Proteomes" id="UP000663824">
    <property type="component" value="Unassembled WGS sequence"/>
</dbReference>
<organism evidence="1 2">
    <name type="scientific">Rotaria magnacalcarata</name>
    <dbReference type="NCBI Taxonomy" id="392030"/>
    <lineage>
        <taxon>Eukaryota</taxon>
        <taxon>Metazoa</taxon>
        <taxon>Spiralia</taxon>
        <taxon>Gnathifera</taxon>
        <taxon>Rotifera</taxon>
        <taxon>Eurotatoria</taxon>
        <taxon>Bdelloidea</taxon>
        <taxon>Philodinida</taxon>
        <taxon>Philodinidae</taxon>
        <taxon>Rotaria</taxon>
    </lineage>
</organism>